<dbReference type="KEGG" id="cap:CLDAP_18870"/>
<feature type="transmembrane region" description="Helical" evidence="6">
    <location>
        <begin position="352"/>
        <end position="373"/>
    </location>
</feature>
<dbReference type="OrthoDB" id="9761531at2"/>
<feature type="transmembrane region" description="Helical" evidence="6">
    <location>
        <begin position="454"/>
        <end position="476"/>
    </location>
</feature>
<dbReference type="NCBIfam" id="TIGR00360">
    <property type="entry name" value="ComEC_N-term"/>
    <property type="match status" value="1"/>
</dbReference>
<dbReference type="PANTHER" id="PTHR30619:SF1">
    <property type="entry name" value="RECOMBINATION PROTEIN 2"/>
    <property type="match status" value="1"/>
</dbReference>
<dbReference type="InterPro" id="IPR004477">
    <property type="entry name" value="ComEC_N"/>
</dbReference>
<dbReference type="Gene3D" id="3.60.15.10">
    <property type="entry name" value="Ribonuclease Z/Hydroxyacylglutathione hydrolase-like"/>
    <property type="match status" value="1"/>
</dbReference>
<evidence type="ECO:0000256" key="2">
    <source>
        <dbReference type="ARBA" id="ARBA00022475"/>
    </source>
</evidence>
<dbReference type="CDD" id="cd07731">
    <property type="entry name" value="ComA-like_MBL-fold"/>
    <property type="match status" value="1"/>
</dbReference>
<keyword evidence="2" id="KW-1003">Cell membrane</keyword>
<keyword evidence="11" id="KW-1185">Reference proteome</keyword>
<dbReference type="RefSeq" id="WP_014433164.1">
    <property type="nucleotide sequence ID" value="NC_017079.1"/>
</dbReference>
<evidence type="ECO:0000256" key="5">
    <source>
        <dbReference type="ARBA" id="ARBA00023136"/>
    </source>
</evidence>
<dbReference type="InterPro" id="IPR001279">
    <property type="entry name" value="Metallo-B-lactamas"/>
</dbReference>
<dbReference type="Proteomes" id="UP000007880">
    <property type="component" value="Chromosome"/>
</dbReference>
<feature type="transmembrane region" description="Helical" evidence="6">
    <location>
        <begin position="555"/>
        <end position="575"/>
    </location>
</feature>
<dbReference type="GO" id="GO:0005886">
    <property type="term" value="C:plasma membrane"/>
    <property type="evidence" value="ECO:0007669"/>
    <property type="project" value="UniProtKB-SubCell"/>
</dbReference>
<dbReference type="eggNOG" id="COG0658">
    <property type="taxonomic scope" value="Bacteria"/>
</dbReference>
<feature type="transmembrane region" description="Helical" evidence="6">
    <location>
        <begin position="483"/>
        <end position="503"/>
    </location>
</feature>
<reference evidence="10 11" key="1">
    <citation type="submission" date="2012-02" db="EMBL/GenBank/DDBJ databases">
        <title>Complete genome sequence of Caldilinea aerophila DSM 14535 (= NBRC 102666).</title>
        <authorList>
            <person name="Oguchi A."/>
            <person name="Hosoyama A."/>
            <person name="Sekine M."/>
            <person name="Fukai R."/>
            <person name="Kato Y."/>
            <person name="Nakamura S."/>
            <person name="Hanada S."/>
            <person name="Yamazaki S."/>
            <person name="Fujita N."/>
        </authorList>
    </citation>
    <scope>NUCLEOTIDE SEQUENCE [LARGE SCALE GENOMIC DNA]</scope>
    <source>
        <strain evidence="11">DSM 14535 / JCM 11387 / NBRC 104270 / STL-6-O1</strain>
    </source>
</reference>
<dbReference type="InterPro" id="IPR035681">
    <property type="entry name" value="ComA-like_MBL"/>
</dbReference>
<dbReference type="InterPro" id="IPR036866">
    <property type="entry name" value="RibonucZ/Hydroxyglut_hydro"/>
</dbReference>
<dbReference type="GO" id="GO:0030420">
    <property type="term" value="P:establishment of competence for transformation"/>
    <property type="evidence" value="ECO:0007669"/>
    <property type="project" value="InterPro"/>
</dbReference>
<dbReference type="HOGENOM" id="CLU_010363_2_1_0"/>
<dbReference type="PANTHER" id="PTHR30619">
    <property type="entry name" value="DNA INTERNALIZATION/COMPETENCE PROTEIN COMEC/REC2"/>
    <property type="match status" value="1"/>
</dbReference>
<dbReference type="EMBL" id="AP012337">
    <property type="protein sequence ID" value="BAL99926.1"/>
    <property type="molecule type" value="Genomic_DNA"/>
</dbReference>
<feature type="domain" description="Metallo-beta-lactamase" evidence="7">
    <location>
        <begin position="589"/>
        <end position="787"/>
    </location>
</feature>
<evidence type="ECO:0000256" key="3">
    <source>
        <dbReference type="ARBA" id="ARBA00022692"/>
    </source>
</evidence>
<dbReference type="InterPro" id="IPR052159">
    <property type="entry name" value="Competence_DNA_uptake"/>
</dbReference>
<evidence type="ECO:0000256" key="6">
    <source>
        <dbReference type="SAM" id="Phobius"/>
    </source>
</evidence>
<gene>
    <name evidence="10" type="primary">comEC</name>
    <name evidence="10" type="ordered locus">CLDAP_18870</name>
</gene>
<dbReference type="Pfam" id="PF03772">
    <property type="entry name" value="Competence"/>
    <property type="match status" value="1"/>
</dbReference>
<evidence type="ECO:0000259" key="8">
    <source>
        <dbReference type="Pfam" id="PF03772"/>
    </source>
</evidence>
<sequence>MALLYGSLAYMAGILIGRAIFDRLGVRCPLPEWLWLVPLGLLPLGLFLHRRHRARSAVAMRWPTSAGFEPPGPSATPGMILVLALCAVAGALRYAGHPFTPCWTPADLAYYNLPAERAFERNAPQVTLLGFVDSYPLVADVKQRLVIHVDTLEVDGMQHAVTGRVRLNTGIRERYRYGQPVRVTGRLATPPDFDSFSFREYLARKGIHSVLYGAVIETMEAPPRGNPLLAALYAVRARGERFLNRALPEPYAALANGMLLGIESGIPDELYDQFNATGSSHVIVISGSNVALIAGVILALMARIVGGRRAIWFTVAGIAGYALLVGGDAAVMRAGVMGSLAVVAAGMNRRSTALVSLGAACALMTLLNPLALWDVGLQLSSAATAGLILVAPDLIAAFRRALSAFHLNTLTRGPVGSFFEESLMVTLAANLTTMPLVVYYFGRLSVVSLFTNLLILPAQPPIMLAGSAGAVAGIMGLEPIGRLILMLPWLCLAWTVHIVQWTASLPGASLEIAGYNSAALVATYLALVVVKTKAHWRTLFERIRQGSLAEWGRRLVNPTAATGLAMTTALVWAAVASLPDGRLHLWFLDVGQGDGIFIQTPSGRQILIDGGASPERLFSELGAVIPFWDRTLDLLVLTHPDSDHMLAQTEAPTRYQVDFAMHTPHAAQHPDAALWQERMRTNGVMVVEQGAGSWLDLGDGVALWVLWPPPEGFQAKDADNENSLVLKLVYGDFSALLTGDAGLPSEEAMMAQASPLQATLLKVGHHGSRTGTSRDFVEYVAAQVAVIQVGADNDYGHPHPEVLNALDGRMVLRTDRQGRIHVQSDGRRMWIETER</sequence>
<accession>I0I3T9</accession>
<keyword evidence="4 6" id="KW-1133">Transmembrane helix</keyword>
<keyword evidence="3 6" id="KW-0812">Transmembrane</keyword>
<proteinExistence type="predicted"/>
<feature type="transmembrane region" description="Helical" evidence="6">
    <location>
        <begin position="282"/>
        <end position="304"/>
    </location>
</feature>
<feature type="transmembrane region" description="Helical" evidence="6">
    <location>
        <begin position="33"/>
        <end position="49"/>
    </location>
</feature>
<evidence type="ECO:0000259" key="7">
    <source>
        <dbReference type="Pfam" id="PF00753"/>
    </source>
</evidence>
<dbReference type="Pfam" id="PF13567">
    <property type="entry name" value="DUF4131"/>
    <property type="match status" value="1"/>
</dbReference>
<comment type="subcellular location">
    <subcellularLocation>
        <location evidence="1">Cell membrane</location>
        <topology evidence="1">Multi-pass membrane protein</topology>
    </subcellularLocation>
</comment>
<feature type="transmembrane region" description="Helical" evidence="6">
    <location>
        <begin position="515"/>
        <end position="534"/>
    </location>
</feature>
<dbReference type="SUPFAM" id="SSF56281">
    <property type="entry name" value="Metallo-hydrolase/oxidoreductase"/>
    <property type="match status" value="1"/>
</dbReference>
<dbReference type="InterPro" id="IPR025405">
    <property type="entry name" value="DUF4131"/>
</dbReference>
<dbReference type="eggNOG" id="COG2333">
    <property type="taxonomic scope" value="Bacteria"/>
</dbReference>
<evidence type="ECO:0000256" key="4">
    <source>
        <dbReference type="ARBA" id="ARBA00022989"/>
    </source>
</evidence>
<protein>
    <submittedName>
        <fullName evidence="10">Competence protein ComEC</fullName>
    </submittedName>
</protein>
<keyword evidence="5 6" id="KW-0472">Membrane</keyword>
<evidence type="ECO:0000313" key="11">
    <source>
        <dbReference type="Proteomes" id="UP000007880"/>
    </source>
</evidence>
<evidence type="ECO:0000313" key="10">
    <source>
        <dbReference type="EMBL" id="BAL99926.1"/>
    </source>
</evidence>
<dbReference type="AlphaFoldDB" id="I0I3T9"/>
<name>I0I3T9_CALAS</name>
<dbReference type="PATRIC" id="fig|926550.5.peg.2098"/>
<feature type="domain" description="DUF4131" evidence="9">
    <location>
        <begin position="29"/>
        <end position="217"/>
    </location>
</feature>
<organism evidence="10 11">
    <name type="scientific">Caldilinea aerophila (strain DSM 14535 / JCM 11387 / NBRC 104270 / STL-6-O1)</name>
    <dbReference type="NCBI Taxonomy" id="926550"/>
    <lineage>
        <taxon>Bacteria</taxon>
        <taxon>Bacillati</taxon>
        <taxon>Chloroflexota</taxon>
        <taxon>Caldilineae</taxon>
        <taxon>Caldilineales</taxon>
        <taxon>Caldilineaceae</taxon>
        <taxon>Caldilinea</taxon>
    </lineage>
</organism>
<dbReference type="STRING" id="926550.CLDAP_18870"/>
<feature type="transmembrane region" description="Helical" evidence="6">
    <location>
        <begin position="423"/>
        <end position="442"/>
    </location>
</feature>
<evidence type="ECO:0000256" key="1">
    <source>
        <dbReference type="ARBA" id="ARBA00004651"/>
    </source>
</evidence>
<dbReference type="NCBIfam" id="TIGR00361">
    <property type="entry name" value="ComEC_Rec2"/>
    <property type="match status" value="1"/>
</dbReference>
<evidence type="ECO:0000259" key="9">
    <source>
        <dbReference type="Pfam" id="PF13567"/>
    </source>
</evidence>
<feature type="domain" description="ComEC/Rec2-related protein" evidence="8">
    <location>
        <begin position="258"/>
        <end position="530"/>
    </location>
</feature>
<dbReference type="InterPro" id="IPR004797">
    <property type="entry name" value="Competence_ComEC/Rec2"/>
</dbReference>
<feature type="transmembrane region" description="Helical" evidence="6">
    <location>
        <begin position="379"/>
        <end position="402"/>
    </location>
</feature>
<feature type="transmembrane region" description="Helical" evidence="6">
    <location>
        <begin position="310"/>
        <end position="331"/>
    </location>
</feature>
<dbReference type="Pfam" id="PF00753">
    <property type="entry name" value="Lactamase_B"/>
    <property type="match status" value="1"/>
</dbReference>